<dbReference type="Proteomes" id="UP000195913">
    <property type="component" value="Unassembled WGS sequence"/>
</dbReference>
<evidence type="ECO:0000256" key="4">
    <source>
        <dbReference type="ARBA" id="ARBA00022475"/>
    </source>
</evidence>
<dbReference type="Pfam" id="PF01594">
    <property type="entry name" value="AI-2E_transport"/>
    <property type="match status" value="1"/>
</dbReference>
<keyword evidence="5 8" id="KW-0812">Transmembrane</keyword>
<gene>
    <name evidence="9" type="ORF">FM101_02170</name>
</gene>
<evidence type="ECO:0000256" key="7">
    <source>
        <dbReference type="ARBA" id="ARBA00023136"/>
    </source>
</evidence>
<feature type="transmembrane region" description="Helical" evidence="8">
    <location>
        <begin position="87"/>
        <end position="112"/>
    </location>
</feature>
<evidence type="ECO:0000256" key="3">
    <source>
        <dbReference type="ARBA" id="ARBA00022448"/>
    </source>
</evidence>
<organism evidence="9 10">
    <name type="scientific">Arthrobacter rhombi</name>
    <dbReference type="NCBI Taxonomy" id="71253"/>
    <lineage>
        <taxon>Bacteria</taxon>
        <taxon>Bacillati</taxon>
        <taxon>Actinomycetota</taxon>
        <taxon>Actinomycetes</taxon>
        <taxon>Micrococcales</taxon>
        <taxon>Micrococcaceae</taxon>
        <taxon>Arthrobacter</taxon>
    </lineage>
</organism>
<evidence type="ECO:0000313" key="9">
    <source>
        <dbReference type="EMBL" id="SJM50709.1"/>
    </source>
</evidence>
<feature type="transmembrane region" description="Helical" evidence="8">
    <location>
        <begin position="172"/>
        <end position="191"/>
    </location>
</feature>
<name>A0A1R4F462_9MICC</name>
<keyword evidence="6 8" id="KW-1133">Transmembrane helix</keyword>
<accession>A0A1R4F462</accession>
<protein>
    <submittedName>
        <fullName evidence="9">Putative integral membrane protein</fullName>
    </submittedName>
</protein>
<evidence type="ECO:0000256" key="1">
    <source>
        <dbReference type="ARBA" id="ARBA00004651"/>
    </source>
</evidence>
<evidence type="ECO:0000256" key="5">
    <source>
        <dbReference type="ARBA" id="ARBA00022692"/>
    </source>
</evidence>
<keyword evidence="10" id="KW-1185">Reference proteome</keyword>
<feature type="transmembrane region" description="Helical" evidence="8">
    <location>
        <begin position="58"/>
        <end position="80"/>
    </location>
</feature>
<evidence type="ECO:0000256" key="2">
    <source>
        <dbReference type="ARBA" id="ARBA00009773"/>
    </source>
</evidence>
<keyword evidence="7 8" id="KW-0472">Membrane</keyword>
<sequence length="389" mass="40115">MAAQQSNRKLQGPFGSGQGAADPWADALGRASIRSAQTLLVILLAVVLIWAATRVPLVLIPVLIALILASAIAPLVRWLIGHRWPPILAVLTCLVTIMAVMGGVVTGIVTLIQHQSAELASRAVDGVEQLHGFLVTGPFALSNQQINAAGDKLRGFLSSGTFSTEAISGLRVAGETVAGVVLVAVILFFFLKDGEKIRGFLIGFLPEGQRARAYLAAEHSAVVLGGYVRGTAMIAAIDGLIVGVALVILRVPLALPLGVFVFLGGFVPIIGATLAGTLAVLVALVSNGPVSALIVLAVLIGANQLEHHLLQPLLMGRVLHIHGLVILLALAAGAVLAGIVGALLAVPLTAVGWTVLKTWSQHAAEASDIVEAATGDPPADEHDTDSETT</sequence>
<dbReference type="GO" id="GO:0055085">
    <property type="term" value="P:transmembrane transport"/>
    <property type="evidence" value="ECO:0007669"/>
    <property type="project" value="TreeGrafter"/>
</dbReference>
<keyword evidence="3" id="KW-0813">Transport</keyword>
<evidence type="ECO:0000256" key="8">
    <source>
        <dbReference type="SAM" id="Phobius"/>
    </source>
</evidence>
<reference evidence="9 10" key="1">
    <citation type="submission" date="2017-02" db="EMBL/GenBank/DDBJ databases">
        <authorList>
            <person name="Peterson S.W."/>
        </authorList>
    </citation>
    <scope>NUCLEOTIDE SEQUENCE [LARGE SCALE GENOMIC DNA]</scope>
    <source>
        <strain evidence="9 10">B Ar 00.02</strain>
    </source>
</reference>
<keyword evidence="4" id="KW-1003">Cell membrane</keyword>
<feature type="transmembrane region" description="Helical" evidence="8">
    <location>
        <begin position="36"/>
        <end position="52"/>
    </location>
</feature>
<dbReference type="InterPro" id="IPR002549">
    <property type="entry name" value="AI-2E-like"/>
</dbReference>
<dbReference type="PANTHER" id="PTHR21716">
    <property type="entry name" value="TRANSMEMBRANE PROTEIN"/>
    <property type="match status" value="1"/>
</dbReference>
<dbReference type="RefSeq" id="WP_086994791.1">
    <property type="nucleotide sequence ID" value="NZ_FUHW01000011.1"/>
</dbReference>
<dbReference type="AlphaFoldDB" id="A0A1R4F462"/>
<feature type="transmembrane region" description="Helical" evidence="8">
    <location>
        <begin position="269"/>
        <end position="302"/>
    </location>
</feature>
<evidence type="ECO:0000256" key="6">
    <source>
        <dbReference type="ARBA" id="ARBA00022989"/>
    </source>
</evidence>
<dbReference type="PANTHER" id="PTHR21716:SF53">
    <property type="entry name" value="PERMEASE PERM-RELATED"/>
    <property type="match status" value="1"/>
</dbReference>
<dbReference type="GO" id="GO:0005886">
    <property type="term" value="C:plasma membrane"/>
    <property type="evidence" value="ECO:0007669"/>
    <property type="project" value="UniProtKB-SubCell"/>
</dbReference>
<evidence type="ECO:0000313" key="10">
    <source>
        <dbReference type="Proteomes" id="UP000195913"/>
    </source>
</evidence>
<proteinExistence type="inferred from homology"/>
<dbReference type="EMBL" id="FUHW01000011">
    <property type="protein sequence ID" value="SJM50709.1"/>
    <property type="molecule type" value="Genomic_DNA"/>
</dbReference>
<feature type="transmembrane region" description="Helical" evidence="8">
    <location>
        <begin position="323"/>
        <end position="346"/>
    </location>
</feature>
<comment type="subcellular location">
    <subcellularLocation>
        <location evidence="1">Cell membrane</location>
        <topology evidence="1">Multi-pass membrane protein</topology>
    </subcellularLocation>
</comment>
<comment type="similarity">
    <text evidence="2">Belongs to the autoinducer-2 exporter (AI-2E) (TC 2.A.86) family.</text>
</comment>